<proteinExistence type="predicted"/>
<dbReference type="PATRIC" id="fig|1348663.4.peg.5755"/>
<name>A0A066YVY5_9ACTN</name>
<dbReference type="AlphaFoldDB" id="A0A066YVY5"/>
<evidence type="ECO:0000313" key="3">
    <source>
        <dbReference type="Proteomes" id="UP000027178"/>
    </source>
</evidence>
<evidence type="ECO:0000313" key="2">
    <source>
        <dbReference type="EMBL" id="KDN82241.1"/>
    </source>
</evidence>
<feature type="region of interest" description="Disordered" evidence="1">
    <location>
        <begin position="1"/>
        <end position="26"/>
    </location>
</feature>
<organism evidence="2 3">
    <name type="scientific">Kitasatospora cheerisanensis KCTC 2395</name>
    <dbReference type="NCBI Taxonomy" id="1348663"/>
    <lineage>
        <taxon>Bacteria</taxon>
        <taxon>Bacillati</taxon>
        <taxon>Actinomycetota</taxon>
        <taxon>Actinomycetes</taxon>
        <taxon>Kitasatosporales</taxon>
        <taxon>Streptomycetaceae</taxon>
        <taxon>Kitasatospora</taxon>
    </lineage>
</organism>
<reference evidence="2 3" key="1">
    <citation type="submission" date="2014-05" db="EMBL/GenBank/DDBJ databases">
        <title>Draft Genome Sequence of Kitasatospora cheerisanensis KCTC 2395.</title>
        <authorList>
            <person name="Nam D.H."/>
        </authorList>
    </citation>
    <scope>NUCLEOTIDE SEQUENCE [LARGE SCALE GENOMIC DNA]</scope>
    <source>
        <strain evidence="2 3">KCTC 2395</strain>
    </source>
</reference>
<dbReference type="RefSeq" id="WP_157032210.1">
    <property type="nucleotide sequence ID" value="NZ_KK853997.1"/>
</dbReference>
<keyword evidence="3" id="KW-1185">Reference proteome</keyword>
<dbReference type="OrthoDB" id="3846495at2"/>
<comment type="caution">
    <text evidence="2">The sequence shown here is derived from an EMBL/GenBank/DDBJ whole genome shotgun (WGS) entry which is preliminary data.</text>
</comment>
<dbReference type="HOGENOM" id="CLU_1292967_0_0_11"/>
<dbReference type="EMBL" id="JNBY01000115">
    <property type="protein sequence ID" value="KDN82241.1"/>
    <property type="molecule type" value="Genomic_DNA"/>
</dbReference>
<dbReference type="Proteomes" id="UP000027178">
    <property type="component" value="Unassembled WGS sequence"/>
</dbReference>
<feature type="compositionally biased region" description="Low complexity" evidence="1">
    <location>
        <begin position="177"/>
        <end position="213"/>
    </location>
</feature>
<evidence type="ECO:0000256" key="1">
    <source>
        <dbReference type="SAM" id="MobiDB-lite"/>
    </source>
</evidence>
<dbReference type="eggNOG" id="COG3267">
    <property type="taxonomic scope" value="Bacteria"/>
</dbReference>
<gene>
    <name evidence="2" type="ORF">KCH_59500</name>
</gene>
<sequence>MAGRPGPPAAPGPRRRPRPAALPADGALPRAGEVAEIVPLLLHGLDAPAAGVLRLLATLDGAELAPDRIGAIVEVPDAAAVCERLTEVGLLRSEQHGYRCPPDVAVAALGRTSPFPFERLCAQLTAWVARPDTDPAEVARHSRALDRAAALAETAGRAELAVDLAGPPPRHSPARCAPTPGAGSSAAAGRPPGKPATGRPRPSSSTRRASAAC</sequence>
<protein>
    <submittedName>
        <fullName evidence="2">Uncharacterized protein</fullName>
    </submittedName>
</protein>
<feature type="region of interest" description="Disordered" evidence="1">
    <location>
        <begin position="163"/>
        <end position="213"/>
    </location>
</feature>
<accession>A0A066YVY5</accession>
<feature type="compositionally biased region" description="Pro residues" evidence="1">
    <location>
        <begin position="1"/>
        <end position="11"/>
    </location>
</feature>